<dbReference type="RefSeq" id="XP_009825000.1">
    <property type="nucleotide sequence ID" value="XM_009826698.1"/>
</dbReference>
<dbReference type="AlphaFoldDB" id="W4GZ98"/>
<sequence length="188" mass="19550">MTRLARDRHDLSSRSLRSCDGRKRNGHTPTVVSPKCHKSHIVRRLAFFGNDHVSGTRRWVVPSAHSNSRGGIHGGGARACGVFLGMAVAVEATGLLAGTIAVDDGGVETRWSPLTATGGAGGMAESKRDTVGADTNVDTDDGASTGCVLAMEANIVSVNAFKASWSARDMSDPGAGGARRSSSPVHKR</sequence>
<proteinExistence type="predicted"/>
<feature type="region of interest" description="Disordered" evidence="1">
    <location>
        <begin position="1"/>
        <end position="32"/>
    </location>
</feature>
<feature type="region of interest" description="Disordered" evidence="1">
    <location>
        <begin position="168"/>
        <end position="188"/>
    </location>
</feature>
<dbReference type="EMBL" id="KI913118">
    <property type="protein sequence ID" value="ETV84982.1"/>
    <property type="molecule type" value="Genomic_DNA"/>
</dbReference>
<dbReference type="VEuPathDB" id="FungiDB:H257_02875"/>
<name>W4GZ98_APHAT</name>
<dbReference type="GeneID" id="20804871"/>
<accession>W4GZ98</accession>
<evidence type="ECO:0000256" key="1">
    <source>
        <dbReference type="SAM" id="MobiDB-lite"/>
    </source>
</evidence>
<reference evidence="2" key="1">
    <citation type="submission" date="2013-12" db="EMBL/GenBank/DDBJ databases">
        <title>The Genome Sequence of Aphanomyces astaci APO3.</title>
        <authorList>
            <consortium name="The Broad Institute Genomics Platform"/>
            <person name="Russ C."/>
            <person name="Tyler B."/>
            <person name="van West P."/>
            <person name="Dieguez-Uribeondo J."/>
            <person name="Young S.K."/>
            <person name="Zeng Q."/>
            <person name="Gargeya S."/>
            <person name="Fitzgerald M."/>
            <person name="Abouelleil A."/>
            <person name="Alvarado L."/>
            <person name="Chapman S.B."/>
            <person name="Gainer-Dewar J."/>
            <person name="Goldberg J."/>
            <person name="Griggs A."/>
            <person name="Gujja S."/>
            <person name="Hansen M."/>
            <person name="Howarth C."/>
            <person name="Imamovic A."/>
            <person name="Ireland A."/>
            <person name="Larimer J."/>
            <person name="McCowan C."/>
            <person name="Murphy C."/>
            <person name="Pearson M."/>
            <person name="Poon T.W."/>
            <person name="Priest M."/>
            <person name="Roberts A."/>
            <person name="Saif S."/>
            <person name="Shea T."/>
            <person name="Sykes S."/>
            <person name="Wortman J."/>
            <person name="Nusbaum C."/>
            <person name="Birren B."/>
        </authorList>
    </citation>
    <scope>NUCLEOTIDE SEQUENCE [LARGE SCALE GENOMIC DNA]</scope>
    <source>
        <strain evidence="2">APO3</strain>
    </source>
</reference>
<gene>
    <name evidence="2" type="ORF">H257_02875</name>
</gene>
<evidence type="ECO:0000313" key="2">
    <source>
        <dbReference type="EMBL" id="ETV84982.1"/>
    </source>
</evidence>
<protein>
    <submittedName>
        <fullName evidence="2">Uncharacterized protein</fullName>
    </submittedName>
</protein>
<organism evidence="2">
    <name type="scientific">Aphanomyces astaci</name>
    <name type="common">Crayfish plague agent</name>
    <dbReference type="NCBI Taxonomy" id="112090"/>
    <lineage>
        <taxon>Eukaryota</taxon>
        <taxon>Sar</taxon>
        <taxon>Stramenopiles</taxon>
        <taxon>Oomycota</taxon>
        <taxon>Saprolegniomycetes</taxon>
        <taxon>Saprolegniales</taxon>
        <taxon>Verrucalvaceae</taxon>
        <taxon>Aphanomyces</taxon>
    </lineage>
</organism>
<feature type="compositionally biased region" description="Basic and acidic residues" evidence="1">
    <location>
        <begin position="1"/>
        <end position="23"/>
    </location>
</feature>